<dbReference type="InterPro" id="IPR005693">
    <property type="entry name" value="Mce"/>
</dbReference>
<dbReference type="Pfam" id="PF02470">
    <property type="entry name" value="MlaD"/>
    <property type="match status" value="1"/>
</dbReference>
<proteinExistence type="predicted"/>
<evidence type="ECO:0000313" key="5">
    <source>
        <dbReference type="Proteomes" id="UP001060504"/>
    </source>
</evidence>
<keyword evidence="5" id="KW-1185">Reference proteome</keyword>
<dbReference type="Proteomes" id="UP001060504">
    <property type="component" value="Unassembled WGS sequence"/>
</dbReference>
<reference evidence="4 5" key="1">
    <citation type="submission" date="2021-08" db="EMBL/GenBank/DDBJ databases">
        <title>Draft genome sequence of Mycolicibacterium sp. NGTWS1702 strain.</title>
        <authorList>
            <person name="Matsumoto M."/>
            <person name="Tang B.C.C."/>
            <person name="Machida Y."/>
            <person name="Matoyama H."/>
            <person name="Kishihara T."/>
            <person name="Sato S."/>
            <person name="Kondo I."/>
            <person name="Sano M."/>
            <person name="Kato G."/>
        </authorList>
    </citation>
    <scope>NUCLEOTIDE SEQUENCE [LARGE SCALE GENOMIC DNA]</scope>
    <source>
        <strain evidence="4 5">NGTWSNA01</strain>
    </source>
</reference>
<evidence type="ECO:0000313" key="4">
    <source>
        <dbReference type="EMBL" id="GJF16022.1"/>
    </source>
</evidence>
<evidence type="ECO:0000259" key="2">
    <source>
        <dbReference type="Pfam" id="PF02470"/>
    </source>
</evidence>
<organism evidence="4 5">
    <name type="scientific">Mycolicibacterium cyprinidarum</name>
    <dbReference type="NCBI Taxonomy" id="2860311"/>
    <lineage>
        <taxon>Bacteria</taxon>
        <taxon>Bacillati</taxon>
        <taxon>Actinomycetota</taxon>
        <taxon>Actinomycetes</taxon>
        <taxon>Mycobacteriales</taxon>
        <taxon>Mycobacteriaceae</taxon>
        <taxon>Mycolicibacterium</taxon>
    </lineage>
</organism>
<keyword evidence="1" id="KW-0812">Transmembrane</keyword>
<dbReference type="PANTHER" id="PTHR33371:SF17">
    <property type="entry name" value="MCE-FAMILY PROTEIN MCE1B"/>
    <property type="match status" value="1"/>
</dbReference>
<comment type="caution">
    <text evidence="4">The sequence shown here is derived from an EMBL/GenBank/DDBJ whole genome shotgun (WGS) entry which is preliminary data.</text>
</comment>
<dbReference type="PANTHER" id="PTHR33371">
    <property type="entry name" value="INTERMEMBRANE PHOSPHOLIPID TRANSPORT SYSTEM BINDING PROTEIN MLAD-RELATED"/>
    <property type="match status" value="1"/>
</dbReference>
<evidence type="ECO:0000256" key="1">
    <source>
        <dbReference type="SAM" id="Phobius"/>
    </source>
</evidence>
<dbReference type="InterPro" id="IPR052336">
    <property type="entry name" value="MlaD_Phospholipid_Transporter"/>
</dbReference>
<gene>
    <name evidence="4" type="primary">mce3B</name>
    <name evidence="4" type="ORF">NGTWS1702_20250</name>
</gene>
<dbReference type="Pfam" id="PF11887">
    <property type="entry name" value="Mce4_CUP1"/>
    <property type="match status" value="1"/>
</dbReference>
<sequence length="343" mass="36445">MIANIRADALRLAVFLTVCLLGVFGLFAVFGQMRFGEKTHTYQAEFINVTGLETNDFVRIAGVEVGKVTKVEIQPDTTALVEFSADDSVVLTEGSRAVIRYSDLIGGRYLALEEGAGATQRLKPGDTIPLARTSPALDLDALIGGFRPLFRALDPDQVNALSGQLVSALQGQGGTINSFLAQTAALTSTLANRDQLIGSVIVNLNTVLGSLGDQSDQFGKAVDSLSGLVEGLESRGEDISSGLAYTNAAAGTITDLLAEARPPLQKVVQETDRSAGIVVADHEYFDNLLNTLPDAYQAMARQGIYGDFFSFYLCDLVLKMNGKGGQPVYIKVAGQTSGRCAPR</sequence>
<dbReference type="EMBL" id="BPRH01002126">
    <property type="protein sequence ID" value="GJF16022.1"/>
    <property type="molecule type" value="Genomic_DNA"/>
</dbReference>
<evidence type="ECO:0000259" key="3">
    <source>
        <dbReference type="Pfam" id="PF11887"/>
    </source>
</evidence>
<protein>
    <submittedName>
        <fullName evidence="4">Mce family protein Mce3B</fullName>
    </submittedName>
</protein>
<accession>A0ABQ4VA11</accession>
<feature type="transmembrane region" description="Helical" evidence="1">
    <location>
        <begin position="12"/>
        <end position="31"/>
    </location>
</feature>
<keyword evidence="1" id="KW-1133">Transmembrane helix</keyword>
<feature type="domain" description="Mce/MlaD" evidence="2">
    <location>
        <begin position="39"/>
        <end position="115"/>
    </location>
</feature>
<keyword evidence="1" id="KW-0472">Membrane</keyword>
<dbReference type="NCBIfam" id="TIGR00996">
    <property type="entry name" value="Mtu_fam_mce"/>
    <property type="match status" value="1"/>
</dbReference>
<dbReference type="InterPro" id="IPR003399">
    <property type="entry name" value="Mce/MlaD"/>
</dbReference>
<name>A0ABQ4VA11_9MYCO</name>
<feature type="domain" description="Mammalian cell entry C-terminal" evidence="3">
    <location>
        <begin position="119"/>
        <end position="334"/>
    </location>
</feature>
<dbReference type="InterPro" id="IPR024516">
    <property type="entry name" value="Mce_C"/>
</dbReference>